<dbReference type="InterPro" id="IPR005225">
    <property type="entry name" value="Small_GTP-bd"/>
</dbReference>
<dbReference type="InterPro" id="IPR000640">
    <property type="entry name" value="EFG_V-like"/>
</dbReference>
<dbReference type="InterPro" id="IPR035655">
    <property type="entry name" value="U5-116kDa_C"/>
</dbReference>
<dbReference type="AlphaFoldDB" id="A0A9P7V6Q3"/>
<dbReference type="GO" id="GO:0000398">
    <property type="term" value="P:mRNA splicing, via spliceosome"/>
    <property type="evidence" value="ECO:0007669"/>
    <property type="project" value="UniProtKB-ARBA"/>
</dbReference>
<dbReference type="Gene3D" id="3.30.70.870">
    <property type="entry name" value="Elongation Factor G (Translational Gtpase), domain 3"/>
    <property type="match status" value="1"/>
</dbReference>
<dbReference type="InterPro" id="IPR027417">
    <property type="entry name" value="P-loop_NTPase"/>
</dbReference>
<name>A0A9P7V6Q3_9ASCO</name>
<gene>
    <name evidence="10" type="ORF">KQ657_002008</name>
</gene>
<dbReference type="EMBL" id="JAHMUF010000019">
    <property type="protein sequence ID" value="KAG7192289.1"/>
    <property type="molecule type" value="Genomic_DNA"/>
</dbReference>
<dbReference type="InterPro" id="IPR005517">
    <property type="entry name" value="Transl_elong_EFG/EF2_IV"/>
</dbReference>
<dbReference type="GO" id="GO:0005829">
    <property type="term" value="C:cytosol"/>
    <property type="evidence" value="ECO:0007669"/>
    <property type="project" value="TreeGrafter"/>
</dbReference>
<dbReference type="NCBIfam" id="TIGR00231">
    <property type="entry name" value="small_GTP"/>
    <property type="match status" value="1"/>
</dbReference>
<dbReference type="GO" id="GO:0071007">
    <property type="term" value="C:U2-type catalytic step 2 spliceosome"/>
    <property type="evidence" value="ECO:0007669"/>
    <property type="project" value="TreeGrafter"/>
</dbReference>
<dbReference type="CDD" id="cd04098">
    <property type="entry name" value="eEF2_C_snRNP"/>
    <property type="match status" value="1"/>
</dbReference>
<dbReference type="Pfam" id="PF00009">
    <property type="entry name" value="GTP_EFTU"/>
    <property type="match status" value="1"/>
</dbReference>
<dbReference type="SUPFAM" id="SSF50447">
    <property type="entry name" value="Translation proteins"/>
    <property type="match status" value="1"/>
</dbReference>
<keyword evidence="6" id="KW-0539">Nucleus</keyword>
<dbReference type="Pfam" id="PF03764">
    <property type="entry name" value="EFG_IV"/>
    <property type="match status" value="1"/>
</dbReference>
<evidence type="ECO:0000256" key="4">
    <source>
        <dbReference type="ARBA" id="ARBA00023134"/>
    </source>
</evidence>
<dbReference type="Gene3D" id="3.30.70.240">
    <property type="match status" value="1"/>
</dbReference>
<dbReference type="FunFam" id="3.40.50.300:FF:000646">
    <property type="entry name" value="U5 small nuclear ribonucleoprotein component"/>
    <property type="match status" value="1"/>
</dbReference>
<feature type="compositionally biased region" description="Acidic residues" evidence="8">
    <location>
        <begin position="41"/>
        <end position="65"/>
    </location>
</feature>
<protein>
    <recommendedName>
        <fullName evidence="9">Tr-type G domain-containing protein</fullName>
    </recommendedName>
</protein>
<evidence type="ECO:0000259" key="9">
    <source>
        <dbReference type="PROSITE" id="PS51722"/>
    </source>
</evidence>
<dbReference type="InterPro" id="IPR009000">
    <property type="entry name" value="Transl_B-barrel_sf"/>
</dbReference>
<dbReference type="PRINTS" id="PR00315">
    <property type="entry name" value="ELONGATNFCT"/>
</dbReference>
<dbReference type="GO" id="GO:0046540">
    <property type="term" value="C:U4/U6 x U5 tri-snRNP complex"/>
    <property type="evidence" value="ECO:0007669"/>
    <property type="project" value="TreeGrafter"/>
</dbReference>
<evidence type="ECO:0000256" key="5">
    <source>
        <dbReference type="ARBA" id="ARBA00023187"/>
    </source>
</evidence>
<evidence type="ECO:0000256" key="8">
    <source>
        <dbReference type="SAM" id="MobiDB-lite"/>
    </source>
</evidence>
<keyword evidence="5" id="KW-0508">mRNA splicing</keyword>
<keyword evidence="3" id="KW-0547">Nucleotide-binding</keyword>
<dbReference type="CDD" id="cd01683">
    <property type="entry name" value="EF2_IV_snRNP"/>
    <property type="match status" value="1"/>
</dbReference>
<comment type="subcellular location">
    <subcellularLocation>
        <location evidence="1">Nucleus</location>
    </subcellularLocation>
</comment>
<proteinExistence type="predicted"/>
<dbReference type="OrthoDB" id="364892at2759"/>
<evidence type="ECO:0000256" key="1">
    <source>
        <dbReference type="ARBA" id="ARBA00004123"/>
    </source>
</evidence>
<accession>A0A9P7V6Q3</accession>
<dbReference type="GO" id="GO:0005525">
    <property type="term" value="F:GTP binding"/>
    <property type="evidence" value="ECO:0007669"/>
    <property type="project" value="UniProtKB-KW"/>
</dbReference>
<dbReference type="PROSITE" id="PS51722">
    <property type="entry name" value="G_TR_2"/>
    <property type="match status" value="1"/>
</dbReference>
<keyword evidence="11" id="KW-1185">Reference proteome</keyword>
<reference evidence="10" key="1">
    <citation type="submission" date="2021-03" db="EMBL/GenBank/DDBJ databases">
        <authorList>
            <person name="Palmer J.M."/>
        </authorList>
    </citation>
    <scope>NUCLEOTIDE SEQUENCE</scope>
    <source>
        <strain evidence="10">ARV_011</strain>
    </source>
</reference>
<dbReference type="Gene3D" id="3.40.50.300">
    <property type="entry name" value="P-loop containing nucleotide triphosphate hydrolases"/>
    <property type="match status" value="1"/>
</dbReference>
<dbReference type="InterPro" id="IPR020568">
    <property type="entry name" value="Ribosomal_Su5_D2-typ_SF"/>
</dbReference>
<dbReference type="InterPro" id="IPR000795">
    <property type="entry name" value="T_Tr_GTP-bd_dom"/>
</dbReference>
<comment type="caution">
    <text evidence="10">The sequence shown here is derived from an EMBL/GenBank/DDBJ whole genome shotgun (WGS) entry which is preliminary data.</text>
</comment>
<feature type="domain" description="Tr-type G" evidence="9">
    <location>
        <begin position="167"/>
        <end position="371"/>
    </location>
</feature>
<evidence type="ECO:0000313" key="10">
    <source>
        <dbReference type="EMBL" id="KAG7192289.1"/>
    </source>
</evidence>
<dbReference type="SMART" id="SM00838">
    <property type="entry name" value="EFG_C"/>
    <property type="match status" value="1"/>
</dbReference>
<evidence type="ECO:0000256" key="7">
    <source>
        <dbReference type="ARBA" id="ARBA00055641"/>
    </source>
</evidence>
<dbReference type="SUPFAM" id="SSF52540">
    <property type="entry name" value="P-loop containing nucleoside triphosphate hydrolases"/>
    <property type="match status" value="1"/>
</dbReference>
<dbReference type="FunFam" id="3.30.70.870:FF:000002">
    <property type="entry name" value="Translation elongation factor 2"/>
    <property type="match status" value="1"/>
</dbReference>
<dbReference type="InterPro" id="IPR035647">
    <property type="entry name" value="EFG_III/V"/>
</dbReference>
<evidence type="ECO:0000256" key="3">
    <source>
        <dbReference type="ARBA" id="ARBA00022741"/>
    </source>
</evidence>
<dbReference type="Pfam" id="PF16004">
    <property type="entry name" value="EFTUD2"/>
    <property type="match status" value="1"/>
</dbReference>
<dbReference type="FunFam" id="3.30.70.240:FF:000022">
    <property type="entry name" value="U5 snRNP-specific protein"/>
    <property type="match status" value="1"/>
</dbReference>
<dbReference type="GO" id="GO:0003924">
    <property type="term" value="F:GTPase activity"/>
    <property type="evidence" value="ECO:0007669"/>
    <property type="project" value="InterPro"/>
</dbReference>
<feature type="region of interest" description="Disordered" evidence="8">
    <location>
        <begin position="1"/>
        <end position="70"/>
    </location>
</feature>
<dbReference type="Pfam" id="PF00679">
    <property type="entry name" value="EFG_C"/>
    <property type="match status" value="1"/>
</dbReference>
<keyword evidence="2" id="KW-0507">mRNA processing</keyword>
<keyword evidence="4" id="KW-0342">GTP-binding</keyword>
<dbReference type="PANTHER" id="PTHR42908">
    <property type="entry name" value="TRANSLATION ELONGATION FACTOR-RELATED"/>
    <property type="match status" value="1"/>
</dbReference>
<dbReference type="Gene3D" id="2.40.30.10">
    <property type="entry name" value="Translation factors"/>
    <property type="match status" value="1"/>
</dbReference>
<dbReference type="SUPFAM" id="SSF54211">
    <property type="entry name" value="Ribosomal protein S5 domain 2-like"/>
    <property type="match status" value="1"/>
</dbReference>
<evidence type="ECO:0000256" key="2">
    <source>
        <dbReference type="ARBA" id="ARBA00022664"/>
    </source>
</evidence>
<comment type="function">
    <text evidence="7">Component of the U5 snRNP complex required for pre-mRNA splicing. Binds GTP.</text>
</comment>
<dbReference type="GeneID" id="66115382"/>
<dbReference type="InterPro" id="IPR014721">
    <property type="entry name" value="Ribsml_uS5_D2-typ_fold_subgr"/>
</dbReference>
<dbReference type="Gene3D" id="3.30.230.10">
    <property type="match status" value="1"/>
</dbReference>
<dbReference type="SUPFAM" id="SSF54980">
    <property type="entry name" value="EF-G C-terminal domain-like"/>
    <property type="match status" value="2"/>
</dbReference>
<dbReference type="PANTHER" id="PTHR42908:SF6">
    <property type="entry name" value="116 KDA U5 SMALL NUCLEAR RIBONUCLEOPROTEIN COMPONENT"/>
    <property type="match status" value="1"/>
</dbReference>
<dbReference type="SMART" id="SM00889">
    <property type="entry name" value="EFG_IV"/>
    <property type="match status" value="1"/>
</dbReference>
<dbReference type="Proteomes" id="UP000790833">
    <property type="component" value="Unassembled WGS sequence"/>
</dbReference>
<dbReference type="GO" id="GO:0005682">
    <property type="term" value="C:U5 snRNP"/>
    <property type="evidence" value="ECO:0007669"/>
    <property type="project" value="UniProtKB-ARBA"/>
</dbReference>
<dbReference type="RefSeq" id="XP_043047839.1">
    <property type="nucleotide sequence ID" value="XM_043192784.1"/>
</dbReference>
<evidence type="ECO:0000256" key="6">
    <source>
        <dbReference type="ARBA" id="ARBA00023242"/>
    </source>
</evidence>
<dbReference type="GO" id="GO:0030623">
    <property type="term" value="F:U5 snRNA binding"/>
    <property type="evidence" value="ECO:0007669"/>
    <property type="project" value="TreeGrafter"/>
</dbReference>
<evidence type="ECO:0000313" key="11">
    <source>
        <dbReference type="Proteomes" id="UP000790833"/>
    </source>
</evidence>
<dbReference type="GO" id="GO:0000974">
    <property type="term" value="C:Prp19 complex"/>
    <property type="evidence" value="ECO:0007669"/>
    <property type="project" value="UniProtKB-ARBA"/>
</dbReference>
<dbReference type="InterPro" id="IPR031950">
    <property type="entry name" value="EFTUD2_N"/>
</dbReference>
<organism evidence="10 11">
    <name type="scientific">Scheffersomyces spartinae</name>
    <dbReference type="NCBI Taxonomy" id="45513"/>
    <lineage>
        <taxon>Eukaryota</taxon>
        <taxon>Fungi</taxon>
        <taxon>Dikarya</taxon>
        <taxon>Ascomycota</taxon>
        <taxon>Saccharomycotina</taxon>
        <taxon>Pichiomycetes</taxon>
        <taxon>Debaryomycetaceae</taxon>
        <taxon>Scheffersomyces</taxon>
    </lineage>
</organism>
<sequence>MEDEDLYDEFGNFIGGNSDDSSSESERDELVETLELLGTGEVDDLSEEDGNDEDEDEDEDEDGDAVTDRKSLVVKDDAELNRNDVLVKAYGTAVETLVMSEDTPMTNEEPVIKPLTHKKMKVEFTDDVRSKNPLLEGEDLCKEMWRLLPELNYDREYMIQTMKLVPERIRTVAVVGGLHSGKTTFIDTLVLDTHSPSIQPSKTLKSFKPLRFTDNHKMEIERGMSIRLSPVTLLLPDLRGISYVLNLIDTPGHVAFEDESTAALQAVDGMVLVIDVVEGLTFRDRNLITEALRMDLAICVVLNKLDRLVLDLRLPPRDAYYKMEYIIDDINAFIDTKSEYLTTYSHPKQVTPLNGNVIFASSTLQLAFSIETFANLYYENMDLGGDDLDATSFQQYLWGDIFYDLSNKTFTTNQTVHPHSFVHFVLEPIYKLFTYTLVSDVKGLELSHYLWHEFGVEFPKANFKLDPPILLRNVFHSLFSFPKVFTQMVVRSTHVESVSGSVSGSESESFIGKAVKLIESSNGQDFLALVRVIQGSISKGSRVRVLGETFAENDEDMAIQTVNELYIPGGRYKVPVNDAGVGSLVLIGGIDSIINSGATLLDPVISIDAPTDAGTGTGTGHSTIFTIPDYTCKSVFKVAIEPANPSELPRFLDGLRKINKTYLASRLKVEASGEHVLMGPGELYLDCVLHDLRLFFTDDLEIKVSDPTAKFSETCSETSVVKIASSIGSTGNKISVIAEPNKDWKLSRAIEQGKLDLSQPVKHTAKVLRKEFGWDALAARSVWSFGPNNDLKSASMLLDDTLEENTDKVLLYSLKDSICTGFKWAVNEGPLCDEPIRNTKFKILDMALAGSVVQAAGGSAQLVPLVRKACYTGLLTAKPRLMEPIYTVHVTTSEPAIEAVSLLVSKRRGKIIHQNPIPGTALHQLEGFIPVIESAGLETDIRLRTQGQAMCFLEFRKWDIVPGDPLDLEAFIPKLKPAPKSSLARDFVMKTRRRKGLSGEPSLQKYVDPNIYLQLKERGLLL</sequence>